<dbReference type="Proteomes" id="UP000660861">
    <property type="component" value="Unassembled WGS sequence"/>
</dbReference>
<evidence type="ECO:0000256" key="5">
    <source>
        <dbReference type="ARBA" id="ARBA00022679"/>
    </source>
</evidence>
<protein>
    <recommendedName>
        <fullName evidence="15">DNA polymerase IV</fullName>
        <shortName evidence="15">Pol IV</shortName>
        <ecNumber evidence="15">2.7.7.7</ecNumber>
    </recommendedName>
</protein>
<feature type="domain" description="UmuC" evidence="16">
    <location>
        <begin position="5"/>
        <end position="187"/>
    </location>
</feature>
<dbReference type="HAMAP" id="MF_01113">
    <property type="entry name" value="DNApol_IV"/>
    <property type="match status" value="1"/>
</dbReference>
<gene>
    <name evidence="15" type="primary">dinB</name>
    <name evidence="17" type="ORF">H8709_05010</name>
</gene>
<evidence type="ECO:0000256" key="11">
    <source>
        <dbReference type="ARBA" id="ARBA00022932"/>
    </source>
</evidence>
<organism evidence="17 18">
    <name type="scientific">Zongyangia hominis</name>
    <dbReference type="NCBI Taxonomy" id="2763677"/>
    <lineage>
        <taxon>Bacteria</taxon>
        <taxon>Bacillati</taxon>
        <taxon>Bacillota</taxon>
        <taxon>Clostridia</taxon>
        <taxon>Eubacteriales</taxon>
        <taxon>Oscillospiraceae</taxon>
        <taxon>Zongyangia</taxon>
    </lineage>
</organism>
<evidence type="ECO:0000256" key="7">
    <source>
        <dbReference type="ARBA" id="ARBA00022705"/>
    </source>
</evidence>
<evidence type="ECO:0000256" key="2">
    <source>
        <dbReference type="ARBA" id="ARBA00010945"/>
    </source>
</evidence>
<dbReference type="Gene3D" id="3.40.1170.60">
    <property type="match status" value="1"/>
</dbReference>
<evidence type="ECO:0000256" key="8">
    <source>
        <dbReference type="ARBA" id="ARBA00022723"/>
    </source>
</evidence>
<dbReference type="GO" id="GO:0006261">
    <property type="term" value="P:DNA-templated DNA replication"/>
    <property type="evidence" value="ECO:0007669"/>
    <property type="project" value="UniProtKB-UniRule"/>
</dbReference>
<keyword evidence="7 15" id="KW-0235">DNA replication</keyword>
<keyword evidence="9 15" id="KW-0227">DNA damage</keyword>
<dbReference type="GO" id="GO:0003684">
    <property type="term" value="F:damaged DNA binding"/>
    <property type="evidence" value="ECO:0007669"/>
    <property type="project" value="InterPro"/>
</dbReference>
<dbReference type="GO" id="GO:0006281">
    <property type="term" value="P:DNA repair"/>
    <property type="evidence" value="ECO:0007669"/>
    <property type="project" value="UniProtKB-UniRule"/>
</dbReference>
<evidence type="ECO:0000256" key="12">
    <source>
        <dbReference type="ARBA" id="ARBA00023125"/>
    </source>
</evidence>
<dbReference type="PROSITE" id="PS50173">
    <property type="entry name" value="UMUC"/>
    <property type="match status" value="1"/>
</dbReference>
<evidence type="ECO:0000256" key="13">
    <source>
        <dbReference type="ARBA" id="ARBA00023204"/>
    </source>
</evidence>
<dbReference type="CDD" id="cd03586">
    <property type="entry name" value="PolY_Pol_IV_kappa"/>
    <property type="match status" value="1"/>
</dbReference>
<dbReference type="PANTHER" id="PTHR11076">
    <property type="entry name" value="DNA REPAIR POLYMERASE UMUC / TRANSFERASE FAMILY MEMBER"/>
    <property type="match status" value="1"/>
</dbReference>
<evidence type="ECO:0000313" key="17">
    <source>
        <dbReference type="EMBL" id="MBC8570186.1"/>
    </source>
</evidence>
<evidence type="ECO:0000256" key="10">
    <source>
        <dbReference type="ARBA" id="ARBA00022842"/>
    </source>
</evidence>
<dbReference type="GO" id="GO:0009432">
    <property type="term" value="P:SOS response"/>
    <property type="evidence" value="ECO:0007669"/>
    <property type="project" value="TreeGrafter"/>
</dbReference>
<evidence type="ECO:0000256" key="1">
    <source>
        <dbReference type="ARBA" id="ARBA00004496"/>
    </source>
</evidence>
<keyword evidence="18" id="KW-1185">Reference proteome</keyword>
<dbReference type="GO" id="GO:0042276">
    <property type="term" value="P:error-prone translesion synthesis"/>
    <property type="evidence" value="ECO:0007669"/>
    <property type="project" value="TreeGrafter"/>
</dbReference>
<keyword evidence="6 15" id="KW-0548">Nucleotidyltransferase</keyword>
<keyword evidence="12 15" id="KW-0238">DNA-binding</keyword>
<dbReference type="InterPro" id="IPR036775">
    <property type="entry name" value="DNA_pol_Y-fam_lit_finger_sf"/>
</dbReference>
<keyword evidence="8 15" id="KW-0479">Metal-binding</keyword>
<dbReference type="AlphaFoldDB" id="A0A926EDM0"/>
<dbReference type="GO" id="GO:0003887">
    <property type="term" value="F:DNA-directed DNA polymerase activity"/>
    <property type="evidence" value="ECO:0007669"/>
    <property type="project" value="UniProtKB-UniRule"/>
</dbReference>
<dbReference type="InterPro" id="IPR050116">
    <property type="entry name" value="DNA_polymerase-Y"/>
</dbReference>
<keyword evidence="13 15" id="KW-0234">DNA repair</keyword>
<dbReference type="InterPro" id="IPR053848">
    <property type="entry name" value="IMS_HHH_1"/>
</dbReference>
<evidence type="ECO:0000256" key="9">
    <source>
        <dbReference type="ARBA" id="ARBA00022763"/>
    </source>
</evidence>
<evidence type="ECO:0000256" key="6">
    <source>
        <dbReference type="ARBA" id="ARBA00022695"/>
    </source>
</evidence>
<dbReference type="InterPro" id="IPR017961">
    <property type="entry name" value="DNA_pol_Y-fam_little_finger"/>
</dbReference>
<dbReference type="Gene3D" id="3.30.70.270">
    <property type="match status" value="1"/>
</dbReference>
<feature type="binding site" evidence="15">
    <location>
        <position position="105"/>
    </location>
    <ligand>
        <name>Mg(2+)</name>
        <dbReference type="ChEBI" id="CHEBI:18420"/>
    </ligand>
</feature>
<dbReference type="Pfam" id="PF11799">
    <property type="entry name" value="IMS_C"/>
    <property type="match status" value="1"/>
</dbReference>
<reference evidence="17" key="1">
    <citation type="submission" date="2020-08" db="EMBL/GenBank/DDBJ databases">
        <title>Genome public.</title>
        <authorList>
            <person name="Liu C."/>
            <person name="Sun Q."/>
        </authorList>
    </citation>
    <scope>NUCLEOTIDE SEQUENCE</scope>
    <source>
        <strain evidence="17">NSJ-54</strain>
    </source>
</reference>
<dbReference type="InterPro" id="IPR043502">
    <property type="entry name" value="DNA/RNA_pol_sf"/>
</dbReference>
<dbReference type="GO" id="GO:0005829">
    <property type="term" value="C:cytosol"/>
    <property type="evidence" value="ECO:0007669"/>
    <property type="project" value="TreeGrafter"/>
</dbReference>
<keyword evidence="4 15" id="KW-0963">Cytoplasm</keyword>
<keyword evidence="11 15" id="KW-0239">DNA-directed DNA polymerase</keyword>
<comment type="similarity">
    <text evidence="2 15">Belongs to the DNA polymerase type-Y family.</text>
</comment>
<comment type="catalytic activity">
    <reaction evidence="14 15">
        <text>DNA(n) + a 2'-deoxyribonucleoside 5'-triphosphate = DNA(n+1) + diphosphate</text>
        <dbReference type="Rhea" id="RHEA:22508"/>
        <dbReference type="Rhea" id="RHEA-COMP:17339"/>
        <dbReference type="Rhea" id="RHEA-COMP:17340"/>
        <dbReference type="ChEBI" id="CHEBI:33019"/>
        <dbReference type="ChEBI" id="CHEBI:61560"/>
        <dbReference type="ChEBI" id="CHEBI:173112"/>
        <dbReference type="EC" id="2.7.7.7"/>
    </reaction>
</comment>
<comment type="cofactor">
    <cofactor evidence="15">
        <name>Mg(2+)</name>
        <dbReference type="ChEBI" id="CHEBI:18420"/>
    </cofactor>
    <text evidence="15">Binds 2 magnesium ions per subunit.</text>
</comment>
<dbReference type="Gene3D" id="1.10.150.20">
    <property type="entry name" value="5' to 3' exonuclease, C-terminal subdomain"/>
    <property type="match status" value="1"/>
</dbReference>
<comment type="caution">
    <text evidence="17">The sequence shown here is derived from an EMBL/GenBank/DDBJ whole genome shotgun (WGS) entry which is preliminary data.</text>
</comment>
<dbReference type="InterPro" id="IPR022880">
    <property type="entry name" value="DNApol_IV"/>
</dbReference>
<evidence type="ECO:0000256" key="14">
    <source>
        <dbReference type="ARBA" id="ARBA00049244"/>
    </source>
</evidence>
<comment type="subcellular location">
    <subcellularLocation>
        <location evidence="1 15">Cytoplasm</location>
    </subcellularLocation>
</comment>
<evidence type="ECO:0000256" key="3">
    <source>
        <dbReference type="ARBA" id="ARBA00022457"/>
    </source>
</evidence>
<dbReference type="EC" id="2.7.7.7" evidence="15"/>
<feature type="site" description="Substrate discrimination" evidence="15">
    <location>
        <position position="14"/>
    </location>
</feature>
<dbReference type="PANTHER" id="PTHR11076:SF35">
    <property type="entry name" value="DNA REPAIR PROTEIN HOMOLOG YOBH"/>
    <property type="match status" value="1"/>
</dbReference>
<keyword evidence="5 15" id="KW-0808">Transferase</keyword>
<dbReference type="GO" id="GO:0000287">
    <property type="term" value="F:magnesium ion binding"/>
    <property type="evidence" value="ECO:0007669"/>
    <property type="project" value="UniProtKB-UniRule"/>
</dbReference>
<feature type="binding site" evidence="15">
    <location>
        <position position="9"/>
    </location>
    <ligand>
        <name>Mg(2+)</name>
        <dbReference type="ChEBI" id="CHEBI:18420"/>
    </ligand>
</feature>
<keyword evidence="10 15" id="KW-0460">Magnesium</keyword>
<evidence type="ECO:0000259" key="16">
    <source>
        <dbReference type="PROSITE" id="PS50173"/>
    </source>
</evidence>
<evidence type="ECO:0000256" key="15">
    <source>
        <dbReference type="HAMAP-Rule" id="MF_01113"/>
    </source>
</evidence>
<feature type="active site" evidence="15">
    <location>
        <position position="106"/>
    </location>
</feature>
<comment type="function">
    <text evidence="15">Poorly processive, error-prone DNA polymerase involved in untargeted mutagenesis. Copies undamaged DNA at stalled replication forks, which arise in vivo from mismatched or misaligned primer ends. These misaligned primers can be extended by PolIV. Exhibits no 3'-5' exonuclease (proofreading) activity. May be involved in translesional synthesis, in conjunction with the beta clamp from PolIII.</text>
</comment>
<name>A0A926EDM0_9FIRM</name>
<keyword evidence="3 15" id="KW-0515">Mutator protein</keyword>
<dbReference type="InterPro" id="IPR001126">
    <property type="entry name" value="UmuC"/>
</dbReference>
<sequence length="411" mass="46161">MDRVILHCDLNNFYASVECIQDETLRQVPMAVCGREDERHGIVLAKNELAKCCDIRTGEPVWQARRKCPQLRVVTPHAGEYLRYSKIVQGIYGRYTDLVEPFGIDECWLDVTGSRRLFGDGEAIAYQIKEQVKEETGLCISVGVSFNKMFAKLGSDLKKPDAVSVISRENFREIVWGLPAGDLLGVGRRTNKRLNDAGIVRIGDIAAADRQYLKRMLGKNGEALWHYARGEDQSPVTPLGYEPPIKSIGRSTTCTENLVNMEEVGRVVLALSEEVCAQLREHGFKAGMIAAQVKDSALQIWEYTGHFFTPERSVTAFAQKAVRLIEENYGWHKDIRAVGVRAYGLVDEIHCGQICLGQDPFALQRMEELEGSIDGVRMKYGKRAVLRASLLGKTKIADYDRKVRTLPGCYR</sequence>
<dbReference type="Gene3D" id="3.30.1490.100">
    <property type="entry name" value="DNA polymerase, Y-family, little finger domain"/>
    <property type="match status" value="1"/>
</dbReference>
<dbReference type="Pfam" id="PF21999">
    <property type="entry name" value="IMS_HHH_1"/>
    <property type="match status" value="1"/>
</dbReference>
<accession>A0A926EDM0</accession>
<evidence type="ECO:0000256" key="4">
    <source>
        <dbReference type="ARBA" id="ARBA00022490"/>
    </source>
</evidence>
<dbReference type="SUPFAM" id="SSF100879">
    <property type="entry name" value="Lesion bypass DNA polymerase (Y-family), little finger domain"/>
    <property type="match status" value="1"/>
</dbReference>
<proteinExistence type="inferred from homology"/>
<dbReference type="EMBL" id="JACRTC010000002">
    <property type="protein sequence ID" value="MBC8570186.1"/>
    <property type="molecule type" value="Genomic_DNA"/>
</dbReference>
<dbReference type="InterPro" id="IPR043128">
    <property type="entry name" value="Rev_trsase/Diguanyl_cyclase"/>
</dbReference>
<comment type="subunit">
    <text evidence="15">Monomer.</text>
</comment>
<dbReference type="Pfam" id="PF00817">
    <property type="entry name" value="IMS"/>
    <property type="match status" value="1"/>
</dbReference>
<evidence type="ECO:0000313" key="18">
    <source>
        <dbReference type="Proteomes" id="UP000660861"/>
    </source>
</evidence>
<dbReference type="SUPFAM" id="SSF56672">
    <property type="entry name" value="DNA/RNA polymerases"/>
    <property type="match status" value="1"/>
</dbReference>